<comment type="caution">
    <text evidence="7">The sequence shown here is derived from an EMBL/GenBank/DDBJ whole genome shotgun (WGS) entry which is preliminary data.</text>
</comment>
<feature type="transmembrane region" description="Helical" evidence="6">
    <location>
        <begin position="113"/>
        <end position="132"/>
    </location>
</feature>
<feature type="transmembrane region" description="Helical" evidence="6">
    <location>
        <begin position="339"/>
        <end position="360"/>
    </location>
</feature>
<reference evidence="7 8" key="1">
    <citation type="submission" date="2019-04" db="EMBL/GenBank/DDBJ databases">
        <title>Genome sequencing of Streptococcus rubneri DSM 26920(T).</title>
        <authorList>
            <person name="Kook J.-K."/>
            <person name="Park S.-N."/>
            <person name="Lim Y.K."/>
        </authorList>
    </citation>
    <scope>NUCLEOTIDE SEQUENCE [LARGE SCALE GENOMIC DNA]</scope>
    <source>
        <strain evidence="7 8">DSM 26920</strain>
    </source>
</reference>
<keyword evidence="5 6" id="KW-0472">Membrane</keyword>
<feature type="transmembrane region" description="Helical" evidence="6">
    <location>
        <begin position="392"/>
        <end position="417"/>
    </location>
</feature>
<dbReference type="Proteomes" id="UP000297986">
    <property type="component" value="Unassembled WGS sequence"/>
</dbReference>
<dbReference type="PANTHER" id="PTHR30250">
    <property type="entry name" value="PST FAMILY PREDICTED COLANIC ACID TRANSPORTER"/>
    <property type="match status" value="1"/>
</dbReference>
<dbReference type="RefSeq" id="WP_135782476.1">
    <property type="nucleotide sequence ID" value="NZ_MRXY01000007.1"/>
</dbReference>
<dbReference type="GO" id="GO:0005886">
    <property type="term" value="C:plasma membrane"/>
    <property type="evidence" value="ECO:0007669"/>
    <property type="project" value="UniProtKB-SubCell"/>
</dbReference>
<keyword evidence="3 6" id="KW-0812">Transmembrane</keyword>
<dbReference type="EMBL" id="SRRP01000001">
    <property type="protein sequence ID" value="TGN92151.1"/>
    <property type="molecule type" value="Genomic_DNA"/>
</dbReference>
<feature type="transmembrane region" description="Helical" evidence="6">
    <location>
        <begin position="297"/>
        <end position="319"/>
    </location>
</feature>
<proteinExistence type="predicted"/>
<feature type="transmembrane region" description="Helical" evidence="6">
    <location>
        <begin position="45"/>
        <end position="62"/>
    </location>
</feature>
<dbReference type="Pfam" id="PF01943">
    <property type="entry name" value="Polysacc_synt"/>
    <property type="match status" value="1"/>
</dbReference>
<keyword evidence="8" id="KW-1185">Reference proteome</keyword>
<organism evidence="7 8">
    <name type="scientific">Streptococcus rubneri</name>
    <dbReference type="NCBI Taxonomy" id="1234680"/>
    <lineage>
        <taxon>Bacteria</taxon>
        <taxon>Bacillati</taxon>
        <taxon>Bacillota</taxon>
        <taxon>Bacilli</taxon>
        <taxon>Lactobacillales</taxon>
        <taxon>Streptococcaceae</taxon>
        <taxon>Streptococcus</taxon>
    </lineage>
</organism>
<sequence length="427" mass="48826">MKSNQNVSTEKIYLWNLIGNLAFSGSSVLFTLIVTRLTSPIEADSFSLAYGIAAILVVVGMFQVRSYQATDVSFRHSFTSYFLARCISLTLMVLVFFPYLSISKIDLNEREKVAIIALYVLFRMCEAISDLFQGLFQQHERLDIAGKSMTIRYTFSTIFLFILLYTTKSLVSSLTLLVVLNFLFVMGYDFVKARSFERIDFSSIEFKSLLVDACSILKNCIPLFISGFLLAYIFNEPRIAIDMEIRLGHLIEGTQRDYNILFMPVFFMSLFILILRPLTTQLAIFWKDKEYKRFDGIIVKLLVIILGLGFVLTLVAYFIGTPILSVVFGLDLNRYKETLAILVFSGILYSIGIVFGDVMTVLRRQSYLLPVYLLMFVASKLTNLQFVQRSGLFGASLSFLLVMVVYFIGSIVSYWIARRLERKDYVL</sequence>
<keyword evidence="4 6" id="KW-1133">Transmembrane helix</keyword>
<evidence type="ECO:0000256" key="2">
    <source>
        <dbReference type="ARBA" id="ARBA00022475"/>
    </source>
</evidence>
<feature type="transmembrane region" description="Helical" evidence="6">
    <location>
        <begin position="12"/>
        <end position="33"/>
    </location>
</feature>
<evidence type="ECO:0000313" key="7">
    <source>
        <dbReference type="EMBL" id="TGN92151.1"/>
    </source>
</evidence>
<name>A0A4Z1DUA5_9STRE</name>
<dbReference type="InterPro" id="IPR002797">
    <property type="entry name" value="Polysacc_synth"/>
</dbReference>
<dbReference type="PANTHER" id="PTHR30250:SF11">
    <property type="entry name" value="O-ANTIGEN TRANSPORTER-RELATED"/>
    <property type="match status" value="1"/>
</dbReference>
<evidence type="ECO:0000256" key="1">
    <source>
        <dbReference type="ARBA" id="ARBA00004651"/>
    </source>
</evidence>
<dbReference type="AlphaFoldDB" id="A0A4Z1DUA5"/>
<dbReference type="OrthoDB" id="3246647at2"/>
<evidence type="ECO:0000313" key="8">
    <source>
        <dbReference type="Proteomes" id="UP000297986"/>
    </source>
</evidence>
<feature type="transmembrane region" description="Helical" evidence="6">
    <location>
        <begin position="260"/>
        <end position="285"/>
    </location>
</feature>
<accession>A0A4Z1DUA5</accession>
<gene>
    <name evidence="7" type="ORF">E5S68_04210</name>
</gene>
<protein>
    <submittedName>
        <fullName evidence="7">Lipopolysaccharide biosynthesis protein</fullName>
    </submittedName>
</protein>
<comment type="subcellular location">
    <subcellularLocation>
        <location evidence="1">Cell membrane</location>
        <topology evidence="1">Multi-pass membrane protein</topology>
    </subcellularLocation>
</comment>
<feature type="transmembrane region" description="Helical" evidence="6">
    <location>
        <begin position="367"/>
        <end position="386"/>
    </location>
</feature>
<evidence type="ECO:0000256" key="6">
    <source>
        <dbReference type="SAM" id="Phobius"/>
    </source>
</evidence>
<dbReference type="InterPro" id="IPR050833">
    <property type="entry name" value="Poly_Biosynth_Transport"/>
</dbReference>
<evidence type="ECO:0000256" key="5">
    <source>
        <dbReference type="ARBA" id="ARBA00023136"/>
    </source>
</evidence>
<feature type="transmembrane region" description="Helical" evidence="6">
    <location>
        <begin position="82"/>
        <end position="101"/>
    </location>
</feature>
<evidence type="ECO:0000256" key="4">
    <source>
        <dbReference type="ARBA" id="ARBA00022989"/>
    </source>
</evidence>
<keyword evidence="2" id="KW-1003">Cell membrane</keyword>
<evidence type="ECO:0000256" key="3">
    <source>
        <dbReference type="ARBA" id="ARBA00022692"/>
    </source>
</evidence>